<evidence type="ECO:0000256" key="5">
    <source>
        <dbReference type="ARBA" id="ARBA00022833"/>
    </source>
</evidence>
<feature type="domain" description="B box-type" evidence="10">
    <location>
        <begin position="153"/>
        <end position="194"/>
    </location>
</feature>
<dbReference type="SMART" id="SM00589">
    <property type="entry name" value="PRY"/>
    <property type="match status" value="1"/>
</dbReference>
<name>A0AA97KUF4_EUBMA</name>
<dbReference type="InterPro" id="IPR043136">
    <property type="entry name" value="B30.2/SPRY_sf"/>
</dbReference>
<feature type="domain" description="RING-type" evidence="9">
    <location>
        <begin position="16"/>
        <end position="58"/>
    </location>
</feature>
<feature type="domain" description="B30.2/SPRY" evidence="11">
    <location>
        <begin position="352"/>
        <end position="541"/>
    </location>
</feature>
<dbReference type="Pfam" id="PF00643">
    <property type="entry name" value="zf-B_box"/>
    <property type="match status" value="2"/>
</dbReference>
<dbReference type="InterPro" id="IPR050143">
    <property type="entry name" value="TRIM/RBCC"/>
</dbReference>
<dbReference type="Gene3D" id="3.30.40.10">
    <property type="entry name" value="Zinc/RING finger domain, C3HC4 (zinc finger)"/>
    <property type="match status" value="1"/>
</dbReference>
<keyword evidence="4 7" id="KW-0863">Zinc-finger</keyword>
<feature type="domain" description="B box-type" evidence="10">
    <location>
        <begin position="98"/>
        <end position="139"/>
    </location>
</feature>
<keyword evidence="2" id="KW-0528">Neurotoxin</keyword>
<feature type="coiled-coil region" evidence="8">
    <location>
        <begin position="252"/>
        <end position="301"/>
    </location>
</feature>
<dbReference type="InterPro" id="IPR027370">
    <property type="entry name" value="Znf-RING_euk"/>
</dbReference>
<dbReference type="Pfam" id="PF13445">
    <property type="entry name" value="zf-RING_UBOX"/>
    <property type="match status" value="1"/>
</dbReference>
<dbReference type="CDD" id="cd16594">
    <property type="entry name" value="RING-HC_TRIM7-like_C-IV"/>
    <property type="match status" value="1"/>
</dbReference>
<comment type="function">
    <text evidence="6">Neurotoxin that produces dose-dependent hypolocomotion and hyperalgesia in mice. May directly act on the central nervous system, as it is 6500-fold more potent when administered intracerebroventricularly than intraperitoneal.</text>
</comment>
<evidence type="ECO:0000259" key="9">
    <source>
        <dbReference type="PROSITE" id="PS50089"/>
    </source>
</evidence>
<dbReference type="SUPFAM" id="SSF57845">
    <property type="entry name" value="B-box zinc-binding domain"/>
    <property type="match status" value="2"/>
</dbReference>
<dbReference type="Proteomes" id="UP001190640">
    <property type="component" value="Chromosome 4"/>
</dbReference>
<dbReference type="SUPFAM" id="SSF49899">
    <property type="entry name" value="Concanavalin A-like lectins/glucanases"/>
    <property type="match status" value="1"/>
</dbReference>
<accession>A0AA97KUF4</accession>
<dbReference type="Gene3D" id="2.60.120.920">
    <property type="match status" value="1"/>
</dbReference>
<dbReference type="Gene3D" id="3.30.160.60">
    <property type="entry name" value="Classic Zinc Finger"/>
    <property type="match status" value="2"/>
</dbReference>
<dbReference type="PROSITE" id="PS50119">
    <property type="entry name" value="ZF_BBOX"/>
    <property type="match status" value="2"/>
</dbReference>
<evidence type="ECO:0000256" key="8">
    <source>
        <dbReference type="SAM" id="Coils"/>
    </source>
</evidence>
<dbReference type="AlphaFoldDB" id="A0AA97KUF4"/>
<dbReference type="InterPro" id="IPR000315">
    <property type="entry name" value="Znf_B-box"/>
</dbReference>
<proteinExistence type="inferred from homology"/>
<dbReference type="PRINTS" id="PR01407">
    <property type="entry name" value="BUTYPHLNCDUF"/>
</dbReference>
<dbReference type="InterPro" id="IPR013320">
    <property type="entry name" value="ConA-like_dom_sf"/>
</dbReference>
<dbReference type="SMART" id="SM00336">
    <property type="entry name" value="BBOX"/>
    <property type="match status" value="2"/>
</dbReference>
<dbReference type="SMART" id="SM00449">
    <property type="entry name" value="SPRY"/>
    <property type="match status" value="1"/>
</dbReference>
<keyword evidence="12" id="KW-1185">Reference proteome</keyword>
<dbReference type="CDD" id="cd19762">
    <property type="entry name" value="Bbox2_TRIM7-like"/>
    <property type="match status" value="2"/>
</dbReference>
<dbReference type="InterPro" id="IPR003877">
    <property type="entry name" value="SPRY_dom"/>
</dbReference>
<evidence type="ECO:0000256" key="2">
    <source>
        <dbReference type="ARBA" id="ARBA00022699"/>
    </source>
</evidence>
<keyword evidence="3" id="KW-0479">Metal-binding</keyword>
<dbReference type="Pfam" id="PF00622">
    <property type="entry name" value="SPRY"/>
    <property type="match status" value="1"/>
</dbReference>
<protein>
    <submittedName>
        <fullName evidence="13">E3 ubiquitin-protein ligase TRIM7-like</fullName>
    </submittedName>
</protein>
<dbReference type="PROSITE" id="PS00518">
    <property type="entry name" value="ZF_RING_1"/>
    <property type="match status" value="1"/>
</dbReference>
<gene>
    <name evidence="13" type="primary">LOC129327350</name>
</gene>
<reference evidence="13" key="1">
    <citation type="submission" date="2025-08" db="UniProtKB">
        <authorList>
            <consortium name="RefSeq"/>
        </authorList>
    </citation>
    <scope>IDENTIFICATION</scope>
    <source>
        <tissue evidence="13">Blood</tissue>
    </source>
</reference>
<sequence length="541" mass="61771">MAAGGPVQDLCEEATCSICLEYFRDPVMIAECGHNFCRGCLTRSWGESGAEASCPQCRGIAQPGDLRPNLQLAHVVEIAKKLSLFEGQKAEAKRGEEGRERVCAKHQEPLQFFCKDDEAPLCVVCGRSKEHKDHQVTPLEETAQENKTIRAAGKVSVCEKHQRPLKLFCKDDDAPICVACNGSKEHKYHEVIPIEEAAQEYKDQSYSSMEFLRKEREKVLACKADVVKESQELFKRTESEREKIVTGYRQLHQFLEEQEKLLLAQMEEVQKEIARERDEQLARFSRKLASLENIIWELEEKTHHPVNEFLQEIRSTLQRYVDSETLENPVAFPAALKWRIWEFCDLNPFLERAMEQFKGTLLSGLQQQKVNVSLDPDTAFKNLVLSEDHKSVKWENTVQDLPDNPERFDQRAAVLGREEFTAGRHFWEVIVGREKEWAVGMTRKSVRRKGKFHIKTKEDLCVVGHWKDGYEASIKPHHTPLSLKGELKKVRVSVNCDGGRVAFFNADTAACLYTFSAGAFSGETLQPFFYVYGKGHLTLSS</sequence>
<dbReference type="InterPro" id="IPR006574">
    <property type="entry name" value="PRY"/>
</dbReference>
<dbReference type="GeneID" id="129327350"/>
<evidence type="ECO:0000313" key="13">
    <source>
        <dbReference type="RefSeq" id="XP_054831890.1"/>
    </source>
</evidence>
<evidence type="ECO:0000256" key="1">
    <source>
        <dbReference type="ARBA" id="ARBA00009651"/>
    </source>
</evidence>
<dbReference type="KEGG" id="emc:129327350"/>
<dbReference type="PROSITE" id="PS50089">
    <property type="entry name" value="ZF_RING_2"/>
    <property type="match status" value="1"/>
</dbReference>
<evidence type="ECO:0000256" key="6">
    <source>
        <dbReference type="ARBA" id="ARBA00034460"/>
    </source>
</evidence>
<evidence type="ECO:0000256" key="7">
    <source>
        <dbReference type="PROSITE-ProRule" id="PRU00024"/>
    </source>
</evidence>
<keyword evidence="2" id="KW-0800">Toxin</keyword>
<dbReference type="PROSITE" id="PS50188">
    <property type="entry name" value="B302_SPRY"/>
    <property type="match status" value="1"/>
</dbReference>
<evidence type="ECO:0000256" key="3">
    <source>
        <dbReference type="ARBA" id="ARBA00022723"/>
    </source>
</evidence>
<keyword evidence="5" id="KW-0862">Zinc</keyword>
<dbReference type="GO" id="GO:0008270">
    <property type="term" value="F:zinc ion binding"/>
    <property type="evidence" value="ECO:0007669"/>
    <property type="project" value="UniProtKB-KW"/>
</dbReference>
<evidence type="ECO:0000256" key="4">
    <source>
        <dbReference type="ARBA" id="ARBA00022771"/>
    </source>
</evidence>
<dbReference type="InterPro" id="IPR003879">
    <property type="entry name" value="Butyrophylin_SPRY"/>
</dbReference>
<evidence type="ECO:0000313" key="12">
    <source>
        <dbReference type="Proteomes" id="UP001190640"/>
    </source>
</evidence>
<dbReference type="SUPFAM" id="SSF57850">
    <property type="entry name" value="RING/U-box"/>
    <property type="match status" value="1"/>
</dbReference>
<evidence type="ECO:0000259" key="10">
    <source>
        <dbReference type="PROSITE" id="PS50119"/>
    </source>
</evidence>
<dbReference type="InterPro" id="IPR013083">
    <property type="entry name" value="Znf_RING/FYVE/PHD"/>
</dbReference>
<evidence type="ECO:0000259" key="11">
    <source>
        <dbReference type="PROSITE" id="PS50188"/>
    </source>
</evidence>
<dbReference type="SMART" id="SM00184">
    <property type="entry name" value="RING"/>
    <property type="match status" value="1"/>
</dbReference>
<dbReference type="InterPro" id="IPR001841">
    <property type="entry name" value="Znf_RING"/>
</dbReference>
<comment type="similarity">
    <text evidence="1">Belongs to the ohanin/vespryn family.</text>
</comment>
<dbReference type="RefSeq" id="XP_054831890.1">
    <property type="nucleotide sequence ID" value="XM_054975915.1"/>
</dbReference>
<dbReference type="Pfam" id="PF13765">
    <property type="entry name" value="PRY"/>
    <property type="match status" value="1"/>
</dbReference>
<dbReference type="FunFam" id="2.60.120.920:FF:000004">
    <property type="entry name" value="Butyrophilin subfamily 1 member A1"/>
    <property type="match status" value="1"/>
</dbReference>
<organism evidence="12 13">
    <name type="scientific">Eublepharis macularius</name>
    <name type="common">Leopard gecko</name>
    <name type="synonym">Cyrtodactylus macularius</name>
    <dbReference type="NCBI Taxonomy" id="481883"/>
    <lineage>
        <taxon>Eukaryota</taxon>
        <taxon>Metazoa</taxon>
        <taxon>Chordata</taxon>
        <taxon>Craniata</taxon>
        <taxon>Vertebrata</taxon>
        <taxon>Euteleostomi</taxon>
        <taxon>Lepidosauria</taxon>
        <taxon>Squamata</taxon>
        <taxon>Bifurcata</taxon>
        <taxon>Gekkota</taxon>
        <taxon>Eublepharidae</taxon>
        <taxon>Eublepharinae</taxon>
        <taxon>Eublepharis</taxon>
    </lineage>
</organism>
<dbReference type="InterPro" id="IPR017907">
    <property type="entry name" value="Znf_RING_CS"/>
</dbReference>
<keyword evidence="8" id="KW-0175">Coiled coil</keyword>
<dbReference type="InterPro" id="IPR001870">
    <property type="entry name" value="B30.2/SPRY"/>
</dbReference>
<dbReference type="PANTHER" id="PTHR24103">
    <property type="entry name" value="E3 UBIQUITIN-PROTEIN LIGASE TRIM"/>
    <property type="match status" value="1"/>
</dbReference>